<dbReference type="EMBL" id="KP324996">
    <property type="protein sequence ID" value="AKC05707.1"/>
    <property type="molecule type" value="Genomic_DNA"/>
</dbReference>
<reference evidence="1" key="2">
    <citation type="journal article" date="2015" name="Dis. Aquat. Organ.">
        <title>Photorhabdus insect-related (Pir) toxin-like genes in a plasmid of Vibrio parahaemolyticus, the causative agent of acute hepatopancreatic necrosis disease (AHPND) of shrimp.</title>
        <authorList>
            <person name="Han J.E."/>
            <person name="Tang K.F."/>
            <person name="Tran L.H."/>
            <person name="Lightner D.V."/>
        </authorList>
    </citation>
    <scope>NUCLEOTIDE SEQUENCE</scope>
    <source>
        <strain evidence="1">13-028/A3</strain>
        <plasmid evidence="1">pVPA3-1</plasmid>
    </source>
</reference>
<accession>A0A077ET74</accession>
<geneLocation type="plasmid" evidence="5">
    <name>pvpsd2016-5</name>
</geneLocation>
<reference evidence="2" key="3">
    <citation type="journal article" date="2015" name="Proc. Natl. Acad. Sci. U.S.A.">
        <title>The opportunistic marine pathogen Vibrio parahaemolyticus becomes virulent by acquiring a plasmid that expresses a deadly toxin.</title>
        <authorList>
            <person name="Lee C.T."/>
            <person name="Chen I.T."/>
            <person name="Yang Y.T."/>
            <person name="Ko T.P."/>
            <person name="Huang Y.T."/>
            <person name="Huang J.Y."/>
            <person name="Huang M.F."/>
            <person name="Lin S.J."/>
            <person name="Chen C.Y."/>
            <person name="Lin S.S."/>
            <person name="Lightner D.V."/>
            <person name="Wang H.C."/>
            <person name="Wang A.H."/>
            <person name="Wang H.C."/>
            <person name="Hor L.I."/>
            <person name="Lo C.F."/>
        </authorList>
    </citation>
    <scope>NUCLEOTIDE SEQUENCE</scope>
    <source>
        <strain evidence="2">3HP</strain>
        <plasmid evidence="2">pVA1</plasmid>
    </source>
</reference>
<dbReference type="EMBL" id="KM067908">
    <property type="protein sequence ID" value="AIL49913.1"/>
    <property type="molecule type" value="Genomic_DNA"/>
</dbReference>
<evidence type="ECO:0000313" key="5">
    <source>
        <dbReference type="Proteomes" id="UP000464718"/>
    </source>
</evidence>
<dbReference type="EMBL" id="CP034304">
    <property type="protein sequence ID" value="QHH13366.1"/>
    <property type="molecule type" value="Genomic_DNA"/>
</dbReference>
<evidence type="ECO:0000313" key="3">
    <source>
        <dbReference type="EMBL" id="HAS6680100.1"/>
    </source>
</evidence>
<proteinExistence type="predicted"/>
<evidence type="ECO:0000313" key="2">
    <source>
        <dbReference type="EMBL" id="AKC05707.1"/>
    </source>
</evidence>
<dbReference type="Proteomes" id="UP000464718">
    <property type="component" value="Plasmid pvpsd2016-5"/>
</dbReference>
<dbReference type="AlphaFoldDB" id="A0A077ET74"/>
<organism evidence="1">
    <name type="scientific">Vibrio parahaemolyticus</name>
    <dbReference type="NCBI Taxonomy" id="670"/>
    <lineage>
        <taxon>Bacteria</taxon>
        <taxon>Pseudomonadati</taxon>
        <taxon>Pseudomonadota</taxon>
        <taxon>Gammaproteobacteria</taxon>
        <taxon>Vibrionales</taxon>
        <taxon>Vibrionaceae</taxon>
        <taxon>Vibrio</taxon>
    </lineage>
</organism>
<evidence type="ECO:0000313" key="4">
    <source>
        <dbReference type="EMBL" id="QHH13366.1"/>
    </source>
</evidence>
<dbReference type="RefSeq" id="WP_025789136.1">
    <property type="nucleotide sequence ID" value="NC_025152.1"/>
</dbReference>
<geneLocation type="plasmid" evidence="1">
    <name>pVPA3-1</name>
</geneLocation>
<reference evidence="3" key="6">
    <citation type="submission" date="2019-12" db="EMBL/GenBank/DDBJ databases">
        <authorList>
            <consortium name="NCBI Pathogen Detection Project"/>
        </authorList>
    </citation>
    <scope>NUCLEOTIDE SEQUENCE</scope>
    <source>
        <strain evidence="3">1930</strain>
    </source>
</reference>
<dbReference type="EMBL" id="DACQKT010000025">
    <property type="protein sequence ID" value="HAS6680100.1"/>
    <property type="molecule type" value="Genomic_DNA"/>
</dbReference>
<evidence type="ECO:0000313" key="1">
    <source>
        <dbReference type="EMBL" id="AIL49913.1"/>
    </source>
</evidence>
<sequence>MTRLPNHVVTTQTSSSRWQLARQFPGKYQLTLERDGWRTRYYSDEPTVAISEAWRNKVEQDIAPDHWCLLDFHEKDVLFFMTVRGHVVREARLVPLDELDEVKLKLCEQVFVTEKLTQSESAPNLSAVSDKVDTAPVLEPQDKQAYALKSQRPKTLAVTAIVLGVLLIGVSQFTHYQAKPKDTVQQVIDEYHAYRTAVGRAQSAADGMMHALSLTATSALAPSGWALSKISLKGNNLTAVFNREDGGLLSTAKAWLAKHSLSNAVLTIDTLTLSEPMTGKLDKWTKEMAPAELGQRLADTLIKLGWDITDSKESKAMLTSTLDMTLKKSGVTLSELRSLATLYQPLPVGLNAFTLIPSDDGTYRVEMRIQYLGDLS</sequence>
<reference evidence="2" key="1">
    <citation type="submission" date="2014-12" db="EMBL/GenBank/DDBJ databases">
        <authorList>
            <person name="Lee C.-T."/>
            <person name="Chen I.-T."/>
            <person name="Yang Y.-T."/>
            <person name="Chen C.-Y."/>
            <person name="Lo C.-F."/>
        </authorList>
    </citation>
    <scope>NUCLEOTIDE SEQUENCE</scope>
    <source>
        <strain evidence="2">3HP</strain>
        <plasmid evidence="2">pVA1</plasmid>
    </source>
</reference>
<gene>
    <name evidence="4" type="ORF">EHC69_29335</name>
    <name evidence="3" type="ORF">I7278_25305</name>
    <name evidence="2" type="ORF">pVA1087</name>
</gene>
<geneLocation type="plasmid" evidence="4">
    <name>pVPSD2016-5</name>
</geneLocation>
<geneLocation type="plasmid" evidence="2">
    <name>pVA1</name>
</geneLocation>
<reference evidence="3" key="4">
    <citation type="journal article" date="2018" name="Genome Biol.">
        <title>SKESA: strategic k-mer extension for scrupulous assemblies.</title>
        <authorList>
            <person name="Souvorov A."/>
            <person name="Agarwala R."/>
            <person name="Lipman D.J."/>
        </authorList>
    </citation>
    <scope>NUCLEOTIDE SEQUENCE</scope>
    <source>
        <strain evidence="3">1930</strain>
    </source>
</reference>
<dbReference type="Proteomes" id="UP000856022">
    <property type="component" value="Unassembled WGS sequence"/>
</dbReference>
<keyword evidence="1" id="KW-0614">Plasmid</keyword>
<protein>
    <submittedName>
        <fullName evidence="1">RseP</fullName>
    </submittedName>
</protein>
<name>A0A077ET74_VIBPH</name>
<reference evidence="4 5" key="5">
    <citation type="submission" date="2018-12" db="EMBL/GenBank/DDBJ databases">
        <title>Genomic insights into the evolutionary origins and pathogenicity of five Vibrio parahaemolyticus strains isolated from the shrimp with acute hepatopancreatic necrosis disease (AHPND).</title>
        <authorList>
            <person name="Yang Q."/>
            <person name="Dong X."/>
            <person name="Xie G."/>
            <person name="Fu S."/>
            <person name="Zou P."/>
            <person name="Sun J."/>
            <person name="Wang Y."/>
            <person name="Huang J."/>
        </authorList>
    </citation>
    <scope>NUCLEOTIDE SEQUENCE [LARGE SCALE GENOMIC DNA]</scope>
    <source>
        <strain evidence="4 5">20160303005-1</strain>
        <plasmid evidence="4">pVPSD2016-5</plasmid>
        <plasmid evidence="5">pvpsd2016-5</plasmid>
    </source>
</reference>